<sequence>MTGRPRIQDILPLSAFQEGLLFHSLFDPTDTDVYTVQWAFDLKGTLDTEALRAAAETVLRRHPNLRASFRQRKTGEPVQVIPTEVPLPWREFDLSARSREEAGREADRLVIEDRATRFDPARPPLLRFTLIRIAADLHRLVLINHHLILDGWSMPLFMRELFTLYTNRCDESALPRVAPYRDFLAHVANQDREAGREAWRAVLADLDGETLVAPGATRQGTAIPERVHAELSAEDTAALARQLRSRGLTLNTAVQGAWGILLSRLTGRDDVTFGATVSGRSPELAGAASMIGMLINTIPVRMRVVPSASLETGLQQLQDTQAQLLQHHHIGLSELHSMAGTKELFDTCIVFENYPVDPQSLDLTDAGLHVESMEVKDAAHYPLRLVAVPGERLRMWLDYRPDLFDQPTAERIMGWLLRLLEAVRVDPSRTVAATEMVDPAERALVMGEWNDTSTAVPDNTLPMLFEEQVARTPDAVAVVFEGVELSYREVNERANRLARLLIEGGAGPERFVAVALPRSAELVIALLAVLKTGAAYVPIDPEYPADRIAYILGDADPMCAITGLGAEGVLPAGSAQVLLDGPATQEALDARASGDLTDAERLAPLHAGAPAYVIYTSGSTGRPKGVVVEHRGIVNRLLWMQDRFGLAADDRVLQKTPSGFDVSVWEFFWPLLVGAGLVVARPGGHRDPAYVAEVIAEQRVTTVHFVPSMLQVFLQEPAAVRCEGLRRVVCSGEALPPEVVERFRQVLDVPLFNLYGPTEASVDVSWWECRGPLGASVPIGRPVWNTRLYVLDAGLAPAPVGVAGELYIAGTQLARGYHHRPDLTAERFVANPYGAPGARMYRTGDLVRWNAAGEIEYLGRVDDQVKVRGFRIELGEIESVLAGHRGVAQVAVVVREDRPGDKRLVAYVVADGAFAVDPAGLRDFVAAAVPEYMVPSAVLVLDALPLTPNGKLDRRALPAPEFTARVESRAPRTEQERQLCALFAEVLGVDEVGIDDNFFEIGGHSLLATRLVSRVRSVLGVELGIRVLFEAPSVAGLVSRIEGAGAGRPTLRAVERPELVPVSFAQRRLWFLGRLEGPSATYNIPLVVRLRGALDVAALNAALVDVVGRHESLRTVFGEVEGQPYQRVLGVEEAGVAVEVRESSAATLDADVDSVSGYVFDLESEIPVRAWLFEVAPGESVLVAVVHHIAGDGWSLGPLARDLAVAYAARCEGSAPGWEPLPVQYADYTLWQRELLGDEDDSESVGASQVEFWRRELAEIPQELALPFDRPRPAVASHAGDVVELAFDARTHRRVLSLARESGASAFMVMQAAVAALLSRLGAGEDIPIGSPVAGRLDEALDDLVGFFVNTLVLRTDVSGDPSFVELVERVREADLRAFGAQDVPFERLVEALNPVRSLGRHPLFQVALAIQNTPVSELVMPGLEAEAGPGGTGAAKFDLSFNLAESFTESGEPAGISGGIEFATDVFDRATIERMAGWLTRLLEGALADPRQPVSRAHFLDAGEQRLVLEEWNDTSAAVADGTLPALFEAQVARTPDAVAVVCDGVELSYREVDERANRLARLLVGEGAGPERFVAVAMPRSAELVIVLLAVLKSGAAYVPIDPDYPADRIAYILDDADPMAVITVRGSGVELPAGTSRILLDEPGTVARLAAMGAENLTDAERLGSLGVDVPAYVIFTSGSTGRPKGVVVEHRSVVNLLAWADRRFEFGQLARVVASTSLNFDVSVFEIFSPLVAGGSIEVVQDLLSLADLEPEALAGSLVSGVPSAFSHLLAGSLGDARPSAVALAGEALAAHTVRDIQAAMPGARVANIYGPTEATVYTTYWHADAGSGVDTTPPIGRPIDNVSTYVLDAGLCPVPVGVAGELYIAGDGLARGYLNRPGLTAERFVADPFGAAGARMYRTGDLVRWNAAGEIEYLGRVDDQVKVRGFRIELGEIESVLAGHPEVAQVAVVVREDRPGDKRLVGYVVPAAGAALEPGALRAFVGAAVPEYMVPSAVLVLDALPLTPNGKLDRRALPVPEFAVDGEGRAPRTPQEEILCQVFAEVLCVERVSIDDNFFELGGHSLLATRLVSRVRSVLGVELGIRALFEAPSVAGLVERLAGAGAGRAVLRAVERPELVPVSFAQRRLWFLGRLEGPSATYNIPLVVRLRGALDVGALNAALVDVVGRHESLRTVFGEVEGQPYQRVLGVEEAGVAVEVRESSAATLDADVESVSGYVFDLESEIPVRAWLFQVGVDEFVLVAVVHHIAGDGWSLGPLARDLAVAYAARCEGVAPGWEPLPVQYADYTLWQRELLGDEDDSESVGASQVEFWRGELADIPDELTLPFDRSRPVVASYAGDVVELAFDERVHRGVVSLARERGASVFMVMQAAVAALLSRLGAGEDIPIGSPVAGRLDEALDDLVGFFVNTLVLRTDVSGDPSFADLVERVRETDLRAFGAQDVPFERLVEVLNPVRSMGRHPLFQVALAFQNAPVSDLEMPGLDVLAEPGATGAAKFDLSFNLSESFTGAGEPAGISGGIEFATDVFDRATIERMVGWLTRLLEEVLADPRQPVSRARILEDTELAQVLNGWNDTRQEVSGAALPTLFEEQVARTPDAIAVVFEGVELSYREVNERANRLARLLVGQGAGPERFVAVALPRSAELVISLLAVLKTGAAYVPIDPDYPADRIAYILGDADPMCVITVEGSGVELPAGTARIVLDGPATQEALDAQAPGDLADAERLATLHADAPAYVIYTSGSTGRPKGVVVEHRGIVNRLLWMQDRFGLAADDRVLQKTPSGFDVSVWEFFWPLLVGAGLVVARPGGHRDPAYVAEVIAEQRVTTVHFVPSMLQVFLQEPAAVRCEGLRRVVCSGEALPPEVVERFRQVLDVPLFNLYGPTEASVDVSWWECRGPLGASVPIGRPVWNTRLYVLDAGLAPAPVGVAGELYIAGTQLARGYHHRPDLTAERFVANPYGAPGSRMYRTGDLVRWNTDGQIEYLGRVDDQVKIRGFRVELGEIESVLAAHPDIAQAAVIVREDRPGDKRLVGYFVAAPGTAVDPAGLRAYVAKALPEYMVPSAVLVLDALPLTPNGKLDRRALPAPEFAASTAGRAPRTPQEEILCQVFAEVLGVERVSIDDNFFELGGHSLLATRLVSRVRSVLGVELGIRALFEAPSVAGLVERLAGAGAGRAVLRAVERPELVPVSFAQRRLWFLGRLEGPSATYNIPLVVRLRGALDVAALDAAFTDVVGRHESLRTVFGEADGQPYQRVLGVEEAGVEVAVRKSSAETLDTDVDSVSGYAFDLESEIPLRAWLFEVGADEFVLVAVVHHIAGDGWSLGPLARDLAVAYAARCEGSAPGWEPLPVQYADYTLWQRELLGDEGDPGTLGAAQLEFWRSELAAIPEELTLPFDRSRPVVASYAGDVVELAFDERVHRGVLGLARERGASVFMVMQAAVAALLSRLGAGEDIPIGSPVAGRLDEALDDLVGFFVNTLVLRTNVSGDPSFADLVERVRETDLRAFGAQDVPFERLVEVLNPVRSMGRHPLFQVALAFQNAPVSDLVMPGLEVEAGPGGTGAAKFDLSFNLAESFTGAGEPAGISGGIEFATDVFDRSTIERMAGWLTRLLVQVLADPRQPVSKARFLDAGERRLVLEEWNETGRELPGGTLSALFEEQVARTPDAGAVVFEGVELSYRELNARANRLARVLVGQGAGPERFVAVALPRSAELVVALLAVLKTGAAYVPIDPDYPADRIAYILADADPMAVITVGDSGVELPAGTGRILLDDTATQQALDAQASSDLADTERRAPLNAGAPAYVIYTSGSTGRPKGVVVEHRSVVDYVWWAVETYPGVRGNALLHSPVSFDLTVTVLFAPLVSGGRVVVAELEESPAVEAVLAGAPLTFAKVTPSHIALLDALPGVFSPSGDLVVGGEQLTGEQLGRWRRAHPTAVVINEYGPTEATVGCVAYRLLPGVEAAVGAVPVGRPSWNTRVYVLDAGLCPVPVGVAGELYAAGEGLARGYLNRPGLTAERFVADPFGVPGSRMYRTGDLVRWNADGEMEYLGRVDDQVKVRGFRIELGEIESVLAAHPGIAQVAVIVREDRPGDKRLVGYVVPAAGSVVDPGELRAYAAQSVPEYMVPSSVLVLDALPLTPNGKLDRRALPAPELTADSEGRAPRTPQEEILCQVFAEVLGVERVSIDDNFFELGGHSLLAVSLVERLRERGLSVPVRSLFVTPSVAGLAMGLDSTDGGVSGGSVVVPENGIVEGVEVITPEMLPLAGLSSQEIDRVVARVPGGVANIADVYPLAPLQEGILFHHLMSAPSGEDAYVLPMALGFDSRSRLDEFAAVLQKVVDRHDILRTAVMWEGLREPVQVVCRHAEVPVTEASLDPVPDGDVQGVVDGLLSVCGSLMDVTVAPLVHVTVAAVPGTEQWVALVQVHHLIQDHTAVDVLFAEVQAFLEGREGELAAPLPFRNFVAQARLGIPAAEHEAFFGGLLGDVMEPTAPFGITDVRGDGTAVAESRAAVSEATAAAVREVARRLGVSAATVLHVMFARVVAAVAGREDVVFGTVLFGRMQAGAGADRIPGLFINTLPVRLDTGRGGVLDAVRSMQGDLAELLVHEHAPLALAQRMSGVAAEAPLFTALFNYRHSAGATDAGMEVEGIEVLFAQERTNYPLTVSVDDTGDGFVFTVQCVAPIDPELVLSLMDTATGRLVQALDEAPETPLHTLPVLDDTHLSEVLGDWKDAGREVPVGVLPVLFEEQVARTPDAVAVVFEDLKLSYGEVNERANRLARLLVEQGAGPERFVAVALPRSADLVVALLAVLKTGAAYVPIDPDYPADRIAYILEDARPMSVITGYGAERVLPEGTPHVLLDDSATLRALETRAGGDLTDEDRLAPLNAASPAYVIYTSGSTGRPKGVVVEHRSVVRLFGATESWFGFGSQDVWTLFHSYAFDFSVWELWGPLLHGGRLVVVPFEVSRSAGEFLGLLVREGVTVLNQTPSAFYQLMQADRDDPAVGDGLALRYVVFGGEALDLGRLASWYERRGESGPTLVNMYGITETTVHVTHLPLDAEKCVTGAGSGIGEGIPDLRLYVLDSGLCPVPVGVAGELYVAGAGLARGYLNRAGLTAERFVADPFGVSGSRMYRTGDLVRWSAEGQLEYLGRIDDQVKVRGFRIELGEIESVLAGHPEVAQAAVIVREDRPGDKRLVGYAVAVAGSVVDPAELRAYVAESVPDYMVPAAVMVLDALPLTPNGKLDRRALPAPEFAAGTSGRAPRTEQEEILCQVFAEVLGVERVSIDDNFFELGGHSLLAVSLVERLRERGLSVPVRSLFVTPSVAGLAMGLDSTDGGVSGGSVVVPENGIVEGVEVITPEMLPLAGLSPEEIGRVVARVPGGVANIADVYPLAPLQEGILFHHLMGASSGEDAYVLPMALGFDSRSRLDEFVAVLQKVVDRHDILRTAVLWEGLREPVQVVSRHAEIPVREAALEHIAEGDVQGVVDGLLAACGTLMDITLAPLVHVTVAPVPGTTRCVALVQVHHLIQDHTAVDVLFAEVQAFLEGREGELAAPLPFRNFVAQARLGIPVAEHEKFFTTLLGDVTEPTAPFAVLDVRGDGTGVAESSVALDQATAASVREVARRLGVSAATVLHVMFARVVAAVAGREDVVFGTVLFGRMQAGAGADRIPGLFINTLPVRLDTGRGGVLDAVRSMQGDLAELLVHEHAPLALAQRMSGVAAEAPLFTALFNYRHSVGAADAGMEVEGIEVLFAQERTNYPLTVSVDDTGDGFVFTVQCVDPIDPGLVLSLMDTATGRLVQALDEAPETPLHTLPVLDQARLDRIVGDWNDTGRDVSDGSLPALFEERVAQAPEATALVFGGVELSYREVNERANRLARLLVGEGAGPERFVAVALPRSAELVVALLAVLKTGAAYVPIDPDYPADRIAAILEDAHPMAVITVESAAVEVPAGTNRLLLDDSATRQALDAKAGDDLRDDERSGPLRAGTPAYAIFTSGSTGRPKGVVIEHRALVNFLTSMQERFGLAAGDRLLAVTTIAFDIAGLELYLPLLNGATVVLAAPDQVRDPLALRSLITAAGVTVMQATPSLWHAVVADARDELTGVRALVGGEALPGELARTLVSRTASVTNLYGPTETTIWSTVDDVHAEAGGVSSIGRPIANTQVYVLDTGLSAVPIGVPGELYIAGDGLARGYLNRPDLTAERFVADPFGAPGSRMYRTGDLVRWNAEGRLEYLSRIDDQVKVRGFRIELGEIESTLAAHPDVARAAVVVREDRPGDKRLVGYAVPAGGAVLDPQDLRAHAAKALPDYMVPAAVMVLDELPLTPNGKLNRRALPAPEFTAGTKGRAPRTAQEKQLCELFAEALGVEQVTIDDNFFELGGHSLLATRLISRIRTVMGLELDIRPLFENPTVAGVVDQLGNVKKARPALRRMDRSKYEERS</sequence>
<dbReference type="NCBIfam" id="NF003417">
    <property type="entry name" value="PRK04813.1"/>
    <property type="match status" value="6"/>
</dbReference>
<dbReference type="Pfam" id="PF00550">
    <property type="entry name" value="PP-binding"/>
    <property type="match status" value="6"/>
</dbReference>
<dbReference type="Gene3D" id="1.10.1200.10">
    <property type="entry name" value="ACP-like"/>
    <property type="match status" value="3"/>
</dbReference>
<dbReference type="FunFam" id="3.30.559.10:FF:000012">
    <property type="entry name" value="Non-ribosomal peptide synthetase"/>
    <property type="match status" value="1"/>
</dbReference>
<dbReference type="FunFam" id="3.30.300.30:FF:000010">
    <property type="entry name" value="Enterobactin synthetase component F"/>
    <property type="match status" value="6"/>
</dbReference>
<dbReference type="PANTHER" id="PTHR45527">
    <property type="entry name" value="NONRIBOSOMAL PEPTIDE SYNTHETASE"/>
    <property type="match status" value="1"/>
</dbReference>
<dbReference type="EMBL" id="CP051006">
    <property type="protein sequence ID" value="QNT96894.1"/>
    <property type="molecule type" value="Genomic_DNA"/>
</dbReference>
<dbReference type="InterPro" id="IPR001242">
    <property type="entry name" value="Condensation_dom"/>
</dbReference>
<dbReference type="GO" id="GO:0005829">
    <property type="term" value="C:cytosol"/>
    <property type="evidence" value="ECO:0007669"/>
    <property type="project" value="TreeGrafter"/>
</dbReference>
<dbReference type="InterPro" id="IPR045851">
    <property type="entry name" value="AMP-bd_C_sf"/>
</dbReference>
<dbReference type="Gene3D" id="2.30.38.10">
    <property type="entry name" value="Luciferase, Domain 3"/>
    <property type="match status" value="6"/>
</dbReference>
<dbReference type="Gene3D" id="3.40.50.1820">
    <property type="entry name" value="alpha/beta hydrolase"/>
    <property type="match status" value="3"/>
</dbReference>
<dbReference type="PROSITE" id="PS00012">
    <property type="entry name" value="PHOSPHOPANTETHEINE"/>
    <property type="match status" value="4"/>
</dbReference>
<dbReference type="InterPro" id="IPR020806">
    <property type="entry name" value="PKS_PP-bd"/>
</dbReference>
<feature type="domain" description="Carrier" evidence="5">
    <location>
        <begin position="6342"/>
        <end position="6417"/>
    </location>
</feature>
<dbReference type="CDD" id="cd19544">
    <property type="entry name" value="E-C_NRPS"/>
    <property type="match status" value="2"/>
</dbReference>
<keyword evidence="4" id="KW-0597">Phosphoprotein</keyword>
<proteinExistence type="inferred from homology"/>
<reference evidence="6 7" key="1">
    <citation type="submission" date="2020-04" db="EMBL/GenBank/DDBJ databases">
        <title>Characterization and engineering of Streptomyces griseofuscus DSM40191 as a potential heterologous host for expression of BGCs.</title>
        <authorList>
            <person name="Gren T."/>
            <person name="Whitford C.M."/>
            <person name="Mohite O.S."/>
            <person name="Joergensen T.S."/>
            <person name="Nielsen J.B."/>
            <person name="Lee S.Y."/>
            <person name="Weber T."/>
        </authorList>
    </citation>
    <scope>NUCLEOTIDE SEQUENCE [LARGE SCALE GENOMIC DNA]</scope>
    <source>
        <strain evidence="6 7">DSM 40191</strain>
    </source>
</reference>
<dbReference type="FunFam" id="3.40.50.12780:FF:000012">
    <property type="entry name" value="Non-ribosomal peptide synthetase"/>
    <property type="match status" value="6"/>
</dbReference>
<evidence type="ECO:0000256" key="3">
    <source>
        <dbReference type="ARBA" id="ARBA00022450"/>
    </source>
</evidence>
<dbReference type="GO" id="GO:0008610">
    <property type="term" value="P:lipid biosynthetic process"/>
    <property type="evidence" value="ECO:0007669"/>
    <property type="project" value="UniProtKB-ARBA"/>
</dbReference>
<dbReference type="CDD" id="cd19540">
    <property type="entry name" value="LCL_NRPS-like"/>
    <property type="match status" value="3"/>
</dbReference>
<dbReference type="InterPro" id="IPR023213">
    <property type="entry name" value="CAT-like_dom_sf"/>
</dbReference>
<dbReference type="Pfam" id="PF00668">
    <property type="entry name" value="Condensation"/>
    <property type="match status" value="6"/>
</dbReference>
<dbReference type="Gene3D" id="3.40.50.980">
    <property type="match status" value="12"/>
</dbReference>
<dbReference type="GeneID" id="91466183"/>
<name>A0A7H1Q9B4_9ACTN</name>
<dbReference type="Proteomes" id="UP000516422">
    <property type="component" value="Chromosome"/>
</dbReference>
<dbReference type="InterPro" id="IPR010071">
    <property type="entry name" value="AA_adenyl_dom"/>
</dbReference>
<dbReference type="GO" id="GO:0044550">
    <property type="term" value="P:secondary metabolite biosynthetic process"/>
    <property type="evidence" value="ECO:0007669"/>
    <property type="project" value="UniProtKB-ARBA"/>
</dbReference>
<dbReference type="CDD" id="cd05930">
    <property type="entry name" value="A_NRPS"/>
    <property type="match status" value="2"/>
</dbReference>
<dbReference type="RefSeq" id="WP_190276055.1">
    <property type="nucleotide sequence ID" value="NZ_CP051006.1"/>
</dbReference>
<dbReference type="Pfam" id="PF00501">
    <property type="entry name" value="AMP-binding"/>
    <property type="match status" value="6"/>
</dbReference>
<dbReference type="CDD" id="cd17646">
    <property type="entry name" value="A_NRPS_AB3403-like"/>
    <property type="match status" value="2"/>
</dbReference>
<dbReference type="NCBIfam" id="NF004282">
    <property type="entry name" value="PRK05691.1"/>
    <property type="match status" value="9"/>
</dbReference>
<feature type="domain" description="Carrier" evidence="5">
    <location>
        <begin position="970"/>
        <end position="1045"/>
    </location>
</feature>
<dbReference type="GO" id="GO:0003824">
    <property type="term" value="F:catalytic activity"/>
    <property type="evidence" value="ECO:0007669"/>
    <property type="project" value="InterPro"/>
</dbReference>
<evidence type="ECO:0000256" key="1">
    <source>
        <dbReference type="ARBA" id="ARBA00001957"/>
    </source>
</evidence>
<dbReference type="Gene3D" id="3.30.559.10">
    <property type="entry name" value="Chloramphenicol acetyltransferase-like domain"/>
    <property type="match status" value="6"/>
</dbReference>
<dbReference type="Gene3D" id="3.30.559.30">
    <property type="entry name" value="Nonribosomal peptide synthetase, condensation domain"/>
    <property type="match status" value="6"/>
</dbReference>
<accession>A0A7H1Q9B4</accession>
<dbReference type="SUPFAM" id="SSF47336">
    <property type="entry name" value="ACP-like"/>
    <property type="match status" value="6"/>
</dbReference>
<dbReference type="Gene3D" id="3.30.300.30">
    <property type="match status" value="6"/>
</dbReference>
<dbReference type="CDD" id="cd12116">
    <property type="entry name" value="A_NRPS_Ta1_like"/>
    <property type="match status" value="1"/>
</dbReference>
<dbReference type="InterPro" id="IPR025110">
    <property type="entry name" value="AMP-bd_C"/>
</dbReference>
<dbReference type="KEGG" id="sgf:HEP81_06659"/>
<evidence type="ECO:0000259" key="5">
    <source>
        <dbReference type="PROSITE" id="PS50075"/>
    </source>
</evidence>
<dbReference type="InterPro" id="IPR020845">
    <property type="entry name" value="AMP-binding_CS"/>
</dbReference>
<dbReference type="SMART" id="SM00823">
    <property type="entry name" value="PKS_PP"/>
    <property type="match status" value="6"/>
</dbReference>
<keyword evidence="3" id="KW-0596">Phosphopantetheine</keyword>
<dbReference type="InterPro" id="IPR036736">
    <property type="entry name" value="ACP-like_sf"/>
</dbReference>
<dbReference type="CDD" id="cd17643">
    <property type="entry name" value="A_NRPS_Cytc1-like"/>
    <property type="match status" value="1"/>
</dbReference>
<dbReference type="FunFam" id="2.30.38.10:FF:000001">
    <property type="entry name" value="Non-ribosomal peptide synthetase PvdI"/>
    <property type="match status" value="6"/>
</dbReference>
<comment type="cofactor">
    <cofactor evidence="1">
        <name>pantetheine 4'-phosphate</name>
        <dbReference type="ChEBI" id="CHEBI:47942"/>
    </cofactor>
</comment>
<dbReference type="Pfam" id="PF13193">
    <property type="entry name" value="AMP-binding_C"/>
    <property type="match status" value="6"/>
</dbReference>
<feature type="domain" description="Carrier" evidence="5">
    <location>
        <begin position="2031"/>
        <end position="2106"/>
    </location>
</feature>
<dbReference type="FunFam" id="3.40.50.980:FF:000001">
    <property type="entry name" value="Non-ribosomal peptide synthetase"/>
    <property type="match status" value="6"/>
</dbReference>
<dbReference type="FunFam" id="3.40.50.980:FF:000002">
    <property type="entry name" value="Enterobactin synthetase component F"/>
    <property type="match status" value="3"/>
</dbReference>
<feature type="domain" description="Carrier" evidence="5">
    <location>
        <begin position="3095"/>
        <end position="3170"/>
    </location>
</feature>
<dbReference type="PROSITE" id="PS50075">
    <property type="entry name" value="CARRIER"/>
    <property type="match status" value="6"/>
</dbReference>
<organism evidence="6 7">
    <name type="scientific">Streptomyces griseofuscus</name>
    <dbReference type="NCBI Taxonomy" id="146922"/>
    <lineage>
        <taxon>Bacteria</taxon>
        <taxon>Bacillati</taxon>
        <taxon>Actinomycetota</taxon>
        <taxon>Actinomycetes</taxon>
        <taxon>Kitasatosporales</taxon>
        <taxon>Streptomycetaceae</taxon>
        <taxon>Streptomyces</taxon>
    </lineage>
</organism>
<feature type="domain" description="Carrier" evidence="5">
    <location>
        <begin position="4157"/>
        <end position="4231"/>
    </location>
</feature>
<dbReference type="InterPro" id="IPR006162">
    <property type="entry name" value="Ppantetheine_attach_site"/>
</dbReference>
<evidence type="ECO:0000256" key="2">
    <source>
        <dbReference type="ARBA" id="ARBA00006432"/>
    </source>
</evidence>
<dbReference type="SUPFAM" id="SSF52777">
    <property type="entry name" value="CoA-dependent acyltransferases"/>
    <property type="match status" value="12"/>
</dbReference>
<evidence type="ECO:0000313" key="6">
    <source>
        <dbReference type="EMBL" id="QNT96894.1"/>
    </source>
</evidence>
<gene>
    <name evidence="6" type="primary">tycC_1</name>
    <name evidence="6" type="ORF">HEP81_06659</name>
</gene>
<protein>
    <submittedName>
        <fullName evidence="6">Tyrocidine synthase 3</fullName>
    </submittedName>
</protein>
<dbReference type="FunFam" id="1.10.1200.10:FF:000005">
    <property type="entry name" value="Nonribosomal peptide synthetase 1"/>
    <property type="match status" value="6"/>
</dbReference>
<dbReference type="PROSITE" id="PS00455">
    <property type="entry name" value="AMP_BINDING"/>
    <property type="match status" value="5"/>
</dbReference>
<dbReference type="InterPro" id="IPR029058">
    <property type="entry name" value="AB_hydrolase_fold"/>
</dbReference>
<dbReference type="GO" id="GO:0043041">
    <property type="term" value="P:amino acid activation for nonribosomal peptide biosynthetic process"/>
    <property type="evidence" value="ECO:0007669"/>
    <property type="project" value="TreeGrafter"/>
</dbReference>
<dbReference type="InterPro" id="IPR009081">
    <property type="entry name" value="PP-bd_ACP"/>
</dbReference>
<dbReference type="GO" id="GO:0017000">
    <property type="term" value="P:antibiotic biosynthetic process"/>
    <property type="evidence" value="ECO:0007669"/>
    <property type="project" value="UniProtKB-ARBA"/>
</dbReference>
<dbReference type="NCBIfam" id="TIGR01733">
    <property type="entry name" value="AA-adenyl-dom"/>
    <property type="match status" value="6"/>
</dbReference>
<feature type="domain" description="Carrier" evidence="5">
    <location>
        <begin position="5256"/>
        <end position="5330"/>
    </location>
</feature>
<dbReference type="InterPro" id="IPR000873">
    <property type="entry name" value="AMP-dep_synth/lig_dom"/>
</dbReference>
<dbReference type="PANTHER" id="PTHR45527:SF1">
    <property type="entry name" value="FATTY ACID SYNTHASE"/>
    <property type="match status" value="1"/>
</dbReference>
<dbReference type="GO" id="GO:0031177">
    <property type="term" value="F:phosphopantetheine binding"/>
    <property type="evidence" value="ECO:0007669"/>
    <property type="project" value="InterPro"/>
</dbReference>
<evidence type="ECO:0000256" key="4">
    <source>
        <dbReference type="ARBA" id="ARBA00022553"/>
    </source>
</evidence>
<comment type="similarity">
    <text evidence="2">Belongs to the ATP-dependent AMP-binding enzyme family.</text>
</comment>
<dbReference type="CDD" id="cd19543">
    <property type="entry name" value="DCL_NRPS"/>
    <property type="match status" value="1"/>
</dbReference>
<dbReference type="SUPFAM" id="SSF56801">
    <property type="entry name" value="Acetyl-CoA synthetase-like"/>
    <property type="match status" value="6"/>
</dbReference>
<evidence type="ECO:0000313" key="7">
    <source>
        <dbReference type="Proteomes" id="UP000516422"/>
    </source>
</evidence>